<dbReference type="SMART" id="SM00729">
    <property type="entry name" value="Elp3"/>
    <property type="match status" value="1"/>
</dbReference>
<dbReference type="SUPFAM" id="SSF102114">
    <property type="entry name" value="Radical SAM enzymes"/>
    <property type="match status" value="1"/>
</dbReference>
<dbReference type="OrthoDB" id="9782387at2"/>
<evidence type="ECO:0000256" key="8">
    <source>
        <dbReference type="ARBA" id="ARBA00039667"/>
    </source>
</evidence>
<dbReference type="Pfam" id="PF04055">
    <property type="entry name" value="Radical_SAM"/>
    <property type="match status" value="1"/>
</dbReference>
<keyword evidence="6" id="KW-0411">Iron-sulfur</keyword>
<protein>
    <recommendedName>
        <fullName evidence="8">S-adenosylmethionine-dependent nucleotide dehydratase</fullName>
    </recommendedName>
</protein>
<comment type="caution">
    <text evidence="10">The sequence shown here is derived from an EMBL/GenBank/DDBJ whole genome shotgun (WGS) entry which is preliminary data.</text>
</comment>
<dbReference type="Gene3D" id="3.20.20.70">
    <property type="entry name" value="Aldolase class I"/>
    <property type="match status" value="1"/>
</dbReference>
<dbReference type="GO" id="GO:0046872">
    <property type="term" value="F:metal ion binding"/>
    <property type="evidence" value="ECO:0007669"/>
    <property type="project" value="UniProtKB-KW"/>
</dbReference>
<dbReference type="CDD" id="cd01335">
    <property type="entry name" value="Radical_SAM"/>
    <property type="match status" value="1"/>
</dbReference>
<keyword evidence="2" id="KW-0004">4Fe-4S</keyword>
<proteinExistence type="predicted"/>
<evidence type="ECO:0000313" key="11">
    <source>
        <dbReference type="Proteomes" id="UP000256661"/>
    </source>
</evidence>
<dbReference type="PROSITE" id="PS51918">
    <property type="entry name" value="RADICAL_SAM"/>
    <property type="match status" value="1"/>
</dbReference>
<dbReference type="Proteomes" id="UP000256661">
    <property type="component" value="Unassembled WGS sequence"/>
</dbReference>
<comment type="cofactor">
    <cofactor evidence="1">
        <name>[4Fe-4S] cluster</name>
        <dbReference type="ChEBI" id="CHEBI:49883"/>
    </cofactor>
</comment>
<evidence type="ECO:0000259" key="9">
    <source>
        <dbReference type="PROSITE" id="PS51918"/>
    </source>
</evidence>
<keyword evidence="5" id="KW-0408">Iron</keyword>
<gene>
    <name evidence="10" type="ORF">DFJ69_0200</name>
</gene>
<evidence type="ECO:0000256" key="5">
    <source>
        <dbReference type="ARBA" id="ARBA00023004"/>
    </source>
</evidence>
<evidence type="ECO:0000313" key="10">
    <source>
        <dbReference type="EMBL" id="REE94831.1"/>
    </source>
</evidence>
<dbReference type="GO" id="GO:0003824">
    <property type="term" value="F:catalytic activity"/>
    <property type="evidence" value="ECO:0007669"/>
    <property type="project" value="InterPro"/>
</dbReference>
<evidence type="ECO:0000256" key="7">
    <source>
        <dbReference type="ARBA" id="ARBA00023118"/>
    </source>
</evidence>
<dbReference type="NCBIfam" id="NF038283">
    <property type="entry name" value="viperin_w_prok"/>
    <property type="match status" value="1"/>
</dbReference>
<sequence length="319" mass="34910">MVVADSPQVPVETVNFHLWQPCNMSCHFCFATFRDVRRSVLPEGHLRRADARRVVARLAGAGFKKITFAGGEPLLCPWLGELVALAHGLGLTTAVVTNGSLLDEAALRTFGGTLDWITVSIDSVRPDTLRSLGRSTAGRVTTEEGYLALCLRVRELGFRLKVNTVVNARNWREDMGDFILAARPERWKVFQVLPVEGQNSRKVDPLLITPEQFDSFVARNLRVELRGIPLIPEDNDAMTGSYAMVDPAGRFFDAVDPHGYTYSRPILEVGVHRAIAQITVSRDKFLARGGLYGTADPAGPGREARVGVGYGGARPKAVG</sequence>
<evidence type="ECO:0000256" key="1">
    <source>
        <dbReference type="ARBA" id="ARBA00001966"/>
    </source>
</evidence>
<reference evidence="10 11" key="1">
    <citation type="submission" date="2018-08" db="EMBL/GenBank/DDBJ databases">
        <title>Sequencing the genomes of 1000 actinobacteria strains.</title>
        <authorList>
            <person name="Klenk H.-P."/>
        </authorList>
    </citation>
    <scope>NUCLEOTIDE SEQUENCE [LARGE SCALE GENOMIC DNA]</scope>
    <source>
        <strain evidence="10 11">DSM 43927</strain>
    </source>
</reference>
<dbReference type="InterPro" id="IPR013785">
    <property type="entry name" value="Aldolase_TIM"/>
</dbReference>
<accession>A0A3D9ST01</accession>
<dbReference type="SFLD" id="SFLDG01067">
    <property type="entry name" value="SPASM/twitch_domain_containing"/>
    <property type="match status" value="1"/>
</dbReference>
<dbReference type="AlphaFoldDB" id="A0A3D9ST01"/>
<dbReference type="InterPro" id="IPR058240">
    <property type="entry name" value="rSAM_sf"/>
</dbReference>
<dbReference type="GO" id="GO:0051607">
    <property type="term" value="P:defense response to virus"/>
    <property type="evidence" value="ECO:0007669"/>
    <property type="project" value="UniProtKB-KW"/>
</dbReference>
<dbReference type="GO" id="GO:0051539">
    <property type="term" value="F:4 iron, 4 sulfur cluster binding"/>
    <property type="evidence" value="ECO:0007669"/>
    <property type="project" value="UniProtKB-KW"/>
</dbReference>
<dbReference type="InterPro" id="IPR006638">
    <property type="entry name" value="Elp3/MiaA/NifB-like_rSAM"/>
</dbReference>
<dbReference type="RefSeq" id="WP_116020724.1">
    <property type="nucleotide sequence ID" value="NZ_QTTT01000001.1"/>
</dbReference>
<evidence type="ECO:0000256" key="6">
    <source>
        <dbReference type="ARBA" id="ARBA00023014"/>
    </source>
</evidence>
<dbReference type="PANTHER" id="PTHR21339:SF0">
    <property type="entry name" value="S-ADENOSYLMETHIONINE-DEPENDENT NUCLEOTIDE DEHYDRATASE RSAD2"/>
    <property type="match status" value="1"/>
</dbReference>
<keyword evidence="3" id="KW-0949">S-adenosyl-L-methionine</keyword>
<organism evidence="10 11">
    <name type="scientific">Thermomonospora umbrina</name>
    <dbReference type="NCBI Taxonomy" id="111806"/>
    <lineage>
        <taxon>Bacteria</taxon>
        <taxon>Bacillati</taxon>
        <taxon>Actinomycetota</taxon>
        <taxon>Actinomycetes</taxon>
        <taxon>Streptosporangiales</taxon>
        <taxon>Thermomonosporaceae</taxon>
        <taxon>Thermomonospora</taxon>
    </lineage>
</organism>
<keyword evidence="7" id="KW-0051">Antiviral defense</keyword>
<dbReference type="SFLD" id="SFLDG01088">
    <property type="entry name" value="antiviral_proteins"/>
    <property type="match status" value="1"/>
</dbReference>
<evidence type="ECO:0000256" key="2">
    <source>
        <dbReference type="ARBA" id="ARBA00022485"/>
    </source>
</evidence>
<keyword evidence="11" id="KW-1185">Reference proteome</keyword>
<dbReference type="EMBL" id="QTTT01000001">
    <property type="protein sequence ID" value="REE94831.1"/>
    <property type="molecule type" value="Genomic_DNA"/>
</dbReference>
<evidence type="ECO:0000256" key="3">
    <source>
        <dbReference type="ARBA" id="ARBA00022691"/>
    </source>
</evidence>
<keyword evidence="4" id="KW-0479">Metal-binding</keyword>
<dbReference type="InterPro" id="IPR007197">
    <property type="entry name" value="rSAM"/>
</dbReference>
<dbReference type="InterPro" id="IPR051196">
    <property type="entry name" value="RSAD2/Viperin_antiviral"/>
</dbReference>
<evidence type="ECO:0000256" key="4">
    <source>
        <dbReference type="ARBA" id="ARBA00022723"/>
    </source>
</evidence>
<feature type="domain" description="Radical SAM core" evidence="9">
    <location>
        <begin position="6"/>
        <end position="229"/>
    </location>
</feature>
<name>A0A3D9ST01_9ACTN</name>
<dbReference type="SFLD" id="SFLDS00029">
    <property type="entry name" value="Radical_SAM"/>
    <property type="match status" value="1"/>
</dbReference>
<dbReference type="PANTHER" id="PTHR21339">
    <property type="entry name" value="RADICAL S-ADENOSYL METHIONINE DOMAIN-CONTAINING PROTEIN 2"/>
    <property type="match status" value="1"/>
</dbReference>